<comment type="similarity">
    <text evidence="1">Belongs to the CFA/CMAS family.</text>
</comment>
<keyword evidence="5" id="KW-0443">Lipid metabolism</keyword>
<dbReference type="PIRSF" id="PIRSF003085">
    <property type="entry name" value="CMAS"/>
    <property type="match status" value="1"/>
</dbReference>
<dbReference type="InterPro" id="IPR029063">
    <property type="entry name" value="SAM-dependent_MTases_sf"/>
</dbReference>
<dbReference type="EMBL" id="WTVQ01000024">
    <property type="protein sequence ID" value="NMG75961.1"/>
    <property type="molecule type" value="Genomic_DNA"/>
</dbReference>
<organism evidence="6 7">
    <name type="scientific">Aromatoleum diolicum</name>
    <dbReference type="NCBI Taxonomy" id="75796"/>
    <lineage>
        <taxon>Bacteria</taxon>
        <taxon>Pseudomonadati</taxon>
        <taxon>Pseudomonadota</taxon>
        <taxon>Betaproteobacteria</taxon>
        <taxon>Rhodocyclales</taxon>
        <taxon>Rhodocyclaceae</taxon>
        <taxon>Aromatoleum</taxon>
    </lineage>
</organism>
<dbReference type="SUPFAM" id="SSF53335">
    <property type="entry name" value="S-adenosyl-L-methionine-dependent methyltransferases"/>
    <property type="match status" value="1"/>
</dbReference>
<reference evidence="6 7" key="1">
    <citation type="submission" date="2019-12" db="EMBL/GenBank/DDBJ databases">
        <title>Comparative genomics gives insights into the taxonomy of the Azoarcus-Aromatoleum group and reveals separate origins of nif in the plant-associated Azoarcus and non-plant-associated Aromatoleum sub-groups.</title>
        <authorList>
            <person name="Lafos M."/>
            <person name="Maluk M."/>
            <person name="Batista M."/>
            <person name="Junghare M."/>
            <person name="Carmona M."/>
            <person name="Faoro H."/>
            <person name="Cruz L.M."/>
            <person name="Battistoni F."/>
            <person name="De Souza E."/>
            <person name="Pedrosa F."/>
            <person name="Chen W.-M."/>
            <person name="Poole P.S."/>
            <person name="Dixon R.A."/>
            <person name="James E.K."/>
        </authorList>
    </citation>
    <scope>NUCLEOTIDE SEQUENCE [LARGE SCALE GENOMIC DNA]</scope>
    <source>
        <strain evidence="6 7">22Lin</strain>
    </source>
</reference>
<dbReference type="InterPro" id="IPR050723">
    <property type="entry name" value="CFA/CMAS"/>
</dbReference>
<sequence>MNMIEQAIEPLAPRALSRMPRGARLVMGLLGELQGGALAVELPAGDTLRVGHGRLVAHWRVRDLATFDAVLGRGDIGLGEAYMDGLWETDDLSALLGLLAHNRERLGAAVYGRFLQLAGYRLWNALRANTRRGSRRNIEAHYDLGNDFYALWLDPTMSYSAALFASADDSLEAAQRRKYRRILERLDARPGQTILEVGCGWGGFAEVAVQEFGCTVLGLTLSPAQLEFARARAQRGGFDGRASFELCDYRDVRGQYDHIVSIEMIEAVGERFWPVYFRQLAARLKPGGRCVIQAITIADALFGRYRRGTDFIQRYIFPGGMLPSPSALCTHAEAAGLQQTGDFAFGADYGRTLAHWQRNFTERLADVRAQGFSDRFIRMWRFYLAYCEAGFLAGDVDVHHFEFAHR</sequence>
<dbReference type="PANTHER" id="PTHR43667">
    <property type="entry name" value="CYCLOPROPANE-FATTY-ACYL-PHOSPHOLIPID SYNTHASE"/>
    <property type="match status" value="1"/>
</dbReference>
<keyword evidence="4" id="KW-0949">S-adenosyl-L-methionine</keyword>
<protein>
    <submittedName>
        <fullName evidence="6">Methyltransferase domain-containing protein</fullName>
    </submittedName>
</protein>
<dbReference type="GO" id="GO:0008168">
    <property type="term" value="F:methyltransferase activity"/>
    <property type="evidence" value="ECO:0007669"/>
    <property type="project" value="UniProtKB-KW"/>
</dbReference>
<evidence type="ECO:0000256" key="5">
    <source>
        <dbReference type="ARBA" id="ARBA00023098"/>
    </source>
</evidence>
<keyword evidence="7" id="KW-1185">Reference proteome</keyword>
<dbReference type="PANTHER" id="PTHR43667:SF2">
    <property type="entry name" value="FATTY ACID C-METHYL TRANSFERASE"/>
    <property type="match status" value="1"/>
</dbReference>
<dbReference type="Proteomes" id="UP000648984">
    <property type="component" value="Unassembled WGS sequence"/>
</dbReference>
<dbReference type="GO" id="GO:0032259">
    <property type="term" value="P:methylation"/>
    <property type="evidence" value="ECO:0007669"/>
    <property type="project" value="UniProtKB-KW"/>
</dbReference>
<evidence type="ECO:0000313" key="6">
    <source>
        <dbReference type="EMBL" id="NMG75961.1"/>
    </source>
</evidence>
<name>A0ABX1QEX8_9RHOO</name>
<comment type="caution">
    <text evidence="6">The sequence shown here is derived from an EMBL/GenBank/DDBJ whole genome shotgun (WGS) entry which is preliminary data.</text>
</comment>
<dbReference type="Pfam" id="PF02353">
    <property type="entry name" value="CMAS"/>
    <property type="match status" value="1"/>
</dbReference>
<dbReference type="InterPro" id="IPR003333">
    <property type="entry name" value="CMAS"/>
</dbReference>
<evidence type="ECO:0000313" key="7">
    <source>
        <dbReference type="Proteomes" id="UP000648984"/>
    </source>
</evidence>
<keyword evidence="3" id="KW-0808">Transferase</keyword>
<evidence type="ECO:0000256" key="2">
    <source>
        <dbReference type="ARBA" id="ARBA00022603"/>
    </source>
</evidence>
<evidence type="ECO:0000256" key="3">
    <source>
        <dbReference type="ARBA" id="ARBA00022679"/>
    </source>
</evidence>
<dbReference type="CDD" id="cd02440">
    <property type="entry name" value="AdoMet_MTases"/>
    <property type="match status" value="1"/>
</dbReference>
<keyword evidence="2 6" id="KW-0489">Methyltransferase</keyword>
<evidence type="ECO:0000256" key="1">
    <source>
        <dbReference type="ARBA" id="ARBA00010815"/>
    </source>
</evidence>
<dbReference type="Gene3D" id="3.40.50.150">
    <property type="entry name" value="Vaccinia Virus protein VP39"/>
    <property type="match status" value="1"/>
</dbReference>
<gene>
    <name evidence="6" type="ORF">GPA25_14425</name>
</gene>
<evidence type="ECO:0000256" key="4">
    <source>
        <dbReference type="ARBA" id="ARBA00022691"/>
    </source>
</evidence>
<accession>A0ABX1QEX8</accession>
<dbReference type="RefSeq" id="WP_169261116.1">
    <property type="nucleotide sequence ID" value="NZ_WTVQ01000024.1"/>
</dbReference>
<proteinExistence type="inferred from homology"/>